<evidence type="ECO:0000256" key="3">
    <source>
        <dbReference type="PROSITE-ProRule" id="PRU10007"/>
    </source>
</evidence>
<dbReference type="Gene3D" id="3.40.309.10">
    <property type="entry name" value="Aldehyde Dehydrogenase, Chain A, domain 2"/>
    <property type="match status" value="1"/>
</dbReference>
<dbReference type="PANTHER" id="PTHR42991:SF1">
    <property type="entry name" value="ALDEHYDE DEHYDROGENASE"/>
    <property type="match status" value="1"/>
</dbReference>
<comment type="similarity">
    <text evidence="1 4">Belongs to the aldehyde dehydrogenase family.</text>
</comment>
<dbReference type="Pfam" id="PF00171">
    <property type="entry name" value="Aldedh"/>
    <property type="match status" value="1"/>
</dbReference>
<dbReference type="FunFam" id="3.40.605.10:FF:000020">
    <property type="entry name" value="Aldehyde dehydrogenase"/>
    <property type="match status" value="1"/>
</dbReference>
<name>A0A558J680_9GAMM</name>
<organism evidence="6 7">
    <name type="scientific">Vreelandella titanicae</name>
    <dbReference type="NCBI Taxonomy" id="664683"/>
    <lineage>
        <taxon>Bacteria</taxon>
        <taxon>Pseudomonadati</taxon>
        <taxon>Pseudomonadota</taxon>
        <taxon>Gammaproteobacteria</taxon>
        <taxon>Oceanospirillales</taxon>
        <taxon>Halomonadaceae</taxon>
        <taxon>Vreelandella</taxon>
    </lineage>
</organism>
<dbReference type="SUPFAM" id="SSF53720">
    <property type="entry name" value="ALDH-like"/>
    <property type="match status" value="1"/>
</dbReference>
<evidence type="ECO:0000256" key="4">
    <source>
        <dbReference type="RuleBase" id="RU003345"/>
    </source>
</evidence>
<dbReference type="InterPro" id="IPR016161">
    <property type="entry name" value="Ald_DH/histidinol_DH"/>
</dbReference>
<evidence type="ECO:0000259" key="5">
    <source>
        <dbReference type="Pfam" id="PF00171"/>
    </source>
</evidence>
<sequence length="477" mass="51666">MTKLKSIYPLYLNNVAQQPNTDLAVTDKFTGEVAFHVAQADAATIDAAIAGAIEAAEPMARMASYERQAVLAHCVTRFTERFDELAYALCVEAGKPIKDSEGEVGRLIDTFRIAAEESVRMTGEVQSLDISSRAKGYQGIWKRVPIGPCSFISPFNFPLNLAAHKIAPALAVGCPFVMKPASRTPLGAIIIGEVLAETDLPKGAFSILPASRDGADLFTTDDRLKLLSFTGSPDVGWDLKARCGKKKVVLELGGNAAVIVDADADLDDALERVIFGAFYQSGQSCIGVQRIIIHADIYDRFRDMLVDRTKTLVAGDPKQRDTFIGPMIHIKEATRLETWVKEAVASGGKLLCGGNREGAMLAATLLEAVPADTKIVTEEAFGPVAVLSRFTDFNAALAEVNASKFGLQAGVFTRDLFKMFDAWDHLDVGGVVINDVPSYRVDNMPYGGVKDSGLGREGVRFAMEDMTEIRNLVIRRP</sequence>
<dbReference type="GO" id="GO:0008911">
    <property type="term" value="F:lactaldehyde dehydrogenase (NAD+) activity"/>
    <property type="evidence" value="ECO:0007669"/>
    <property type="project" value="TreeGrafter"/>
</dbReference>
<dbReference type="PROSITE" id="PS00687">
    <property type="entry name" value="ALDEHYDE_DEHYDR_GLU"/>
    <property type="match status" value="1"/>
</dbReference>
<gene>
    <name evidence="6" type="ORF">FQP89_14065</name>
</gene>
<dbReference type="Proteomes" id="UP000317288">
    <property type="component" value="Unassembled WGS sequence"/>
</dbReference>
<feature type="active site" evidence="3">
    <location>
        <position position="251"/>
    </location>
</feature>
<dbReference type="InterPro" id="IPR016162">
    <property type="entry name" value="Ald_DH_N"/>
</dbReference>
<dbReference type="EMBL" id="VNFE01000004">
    <property type="protein sequence ID" value="TVU89133.1"/>
    <property type="molecule type" value="Genomic_DNA"/>
</dbReference>
<dbReference type="RefSeq" id="WP_144812116.1">
    <property type="nucleotide sequence ID" value="NZ_VNFE01000004.1"/>
</dbReference>
<evidence type="ECO:0000313" key="7">
    <source>
        <dbReference type="Proteomes" id="UP000317288"/>
    </source>
</evidence>
<reference evidence="6 7" key="1">
    <citation type="submission" date="2019-07" db="EMBL/GenBank/DDBJ databases">
        <title>Diversity of Bacteria from Kongsfjorden, Arctic.</title>
        <authorList>
            <person name="Yu Y."/>
        </authorList>
    </citation>
    <scope>NUCLEOTIDE SEQUENCE [LARGE SCALE GENOMIC DNA]</scope>
    <source>
        <strain evidence="6 7">SM1922</strain>
    </source>
</reference>
<proteinExistence type="inferred from homology"/>
<dbReference type="InterPro" id="IPR051020">
    <property type="entry name" value="ALDH-related_metabolic_enz"/>
</dbReference>
<dbReference type="CDD" id="cd07147">
    <property type="entry name" value="ALDH_F21_RNP123"/>
    <property type="match status" value="1"/>
</dbReference>
<dbReference type="InterPro" id="IPR029510">
    <property type="entry name" value="Ald_DH_CS_GLU"/>
</dbReference>
<dbReference type="AlphaFoldDB" id="A0A558J680"/>
<evidence type="ECO:0000256" key="1">
    <source>
        <dbReference type="ARBA" id="ARBA00009986"/>
    </source>
</evidence>
<keyword evidence="2 4" id="KW-0560">Oxidoreductase</keyword>
<dbReference type="InterPro" id="IPR015590">
    <property type="entry name" value="Aldehyde_DH_dom"/>
</dbReference>
<comment type="caution">
    <text evidence="6">The sequence shown here is derived from an EMBL/GenBank/DDBJ whole genome shotgun (WGS) entry which is preliminary data.</text>
</comment>
<protein>
    <submittedName>
        <fullName evidence="6">Aldehyde dehydrogenase family protein</fullName>
    </submittedName>
</protein>
<evidence type="ECO:0000313" key="6">
    <source>
        <dbReference type="EMBL" id="TVU89133.1"/>
    </source>
</evidence>
<dbReference type="InterPro" id="IPR016163">
    <property type="entry name" value="Ald_DH_C"/>
</dbReference>
<dbReference type="PANTHER" id="PTHR42991">
    <property type="entry name" value="ALDEHYDE DEHYDROGENASE"/>
    <property type="match status" value="1"/>
</dbReference>
<feature type="domain" description="Aldehyde dehydrogenase" evidence="5">
    <location>
        <begin position="19"/>
        <end position="471"/>
    </location>
</feature>
<dbReference type="Gene3D" id="3.40.605.10">
    <property type="entry name" value="Aldehyde Dehydrogenase, Chain A, domain 1"/>
    <property type="match status" value="1"/>
</dbReference>
<evidence type="ECO:0000256" key="2">
    <source>
        <dbReference type="ARBA" id="ARBA00023002"/>
    </source>
</evidence>
<accession>A0A558J680</accession>